<feature type="signal peptide" evidence="1">
    <location>
        <begin position="1"/>
        <end position="23"/>
    </location>
</feature>
<dbReference type="EMBL" id="FZOC01000003">
    <property type="protein sequence ID" value="SNR92254.1"/>
    <property type="molecule type" value="Genomic_DNA"/>
</dbReference>
<organism evidence="3 4">
    <name type="scientific">Humidesulfovibrio mexicanus</name>
    <dbReference type="NCBI Taxonomy" id="147047"/>
    <lineage>
        <taxon>Bacteria</taxon>
        <taxon>Pseudomonadati</taxon>
        <taxon>Thermodesulfobacteriota</taxon>
        <taxon>Desulfovibrionia</taxon>
        <taxon>Desulfovibrionales</taxon>
        <taxon>Desulfovibrionaceae</taxon>
        <taxon>Humidesulfovibrio</taxon>
    </lineage>
</organism>
<keyword evidence="1" id="KW-0732">Signal</keyword>
<reference evidence="3 4" key="1">
    <citation type="submission" date="2017-06" db="EMBL/GenBank/DDBJ databases">
        <authorList>
            <person name="Kim H.J."/>
            <person name="Triplett B.A."/>
        </authorList>
    </citation>
    <scope>NUCLEOTIDE SEQUENCE [LARGE SCALE GENOMIC DNA]</scope>
    <source>
        <strain evidence="3 4">DSM 13116</strain>
    </source>
</reference>
<feature type="domain" description="DUF3859" evidence="2">
    <location>
        <begin position="71"/>
        <end position="172"/>
    </location>
</feature>
<evidence type="ECO:0000313" key="4">
    <source>
        <dbReference type="Proteomes" id="UP000198324"/>
    </source>
</evidence>
<name>A0A239AB51_9BACT</name>
<dbReference type="Pfam" id="PF12975">
    <property type="entry name" value="DUF3859"/>
    <property type="match status" value="1"/>
</dbReference>
<proteinExistence type="predicted"/>
<gene>
    <name evidence="3" type="ORF">SAMN04488503_1937</name>
</gene>
<keyword evidence="4" id="KW-1185">Reference proteome</keyword>
<feature type="chain" id="PRO_5012557064" description="DUF3859 domain-containing protein" evidence="1">
    <location>
        <begin position="24"/>
        <end position="177"/>
    </location>
</feature>
<evidence type="ECO:0000259" key="2">
    <source>
        <dbReference type="Pfam" id="PF12975"/>
    </source>
</evidence>
<dbReference type="AlphaFoldDB" id="A0A239AB51"/>
<dbReference type="RefSeq" id="WP_089274123.1">
    <property type="nucleotide sequence ID" value="NZ_FZOC01000003.1"/>
</dbReference>
<dbReference type="Gene3D" id="2.60.40.2390">
    <property type="match status" value="1"/>
</dbReference>
<dbReference type="Proteomes" id="UP000198324">
    <property type="component" value="Unassembled WGS sequence"/>
</dbReference>
<accession>A0A239AB51</accession>
<evidence type="ECO:0000313" key="3">
    <source>
        <dbReference type="EMBL" id="SNR92254.1"/>
    </source>
</evidence>
<evidence type="ECO:0000256" key="1">
    <source>
        <dbReference type="SAM" id="SignalP"/>
    </source>
</evidence>
<dbReference type="InterPro" id="IPR024331">
    <property type="entry name" value="DUF3859"/>
</dbReference>
<dbReference type="OrthoDB" id="1118623at2"/>
<sequence length="177" mass="18948">MLKHFVVLIAAAALVLLSAAGQAAPQAAAAKAPQVTGAKVLATGVFSSLVATREYAPSVADGIRDSARAFVLLRRGTIVEAGLETGIGLRYQLLGHPKGARVLVDVVVRHPAIVNPDTQMPMTMSTARYERVIGEVEHSVWSFDTPGDLVPGEYVIEIQHKGRVLAREVFRVSVRED</sequence>
<protein>
    <recommendedName>
        <fullName evidence="2">DUF3859 domain-containing protein</fullName>
    </recommendedName>
</protein>